<evidence type="ECO:0000256" key="7">
    <source>
        <dbReference type="SAM" id="Phobius"/>
    </source>
</evidence>
<gene>
    <name evidence="9" type="ORF">SAMN04487947_4156</name>
</gene>
<dbReference type="NCBIfam" id="TIGR04126">
    <property type="entry name" value="PGF_CTERM"/>
    <property type="match status" value="1"/>
</dbReference>
<accession>A0A1I6J7I0</accession>
<keyword evidence="7" id="KW-0812">Transmembrane</keyword>
<dbReference type="InterPro" id="IPR013783">
    <property type="entry name" value="Ig-like_fold"/>
</dbReference>
<keyword evidence="1 5" id="KW-0645">Protease</keyword>
<feature type="compositionally biased region" description="Basic and acidic residues" evidence="6">
    <location>
        <begin position="1024"/>
        <end position="1038"/>
    </location>
</feature>
<dbReference type="PROSITE" id="PS51892">
    <property type="entry name" value="SUBTILASE"/>
    <property type="match status" value="1"/>
</dbReference>
<evidence type="ECO:0000259" key="8">
    <source>
        <dbReference type="Pfam" id="PF00082"/>
    </source>
</evidence>
<evidence type="ECO:0000256" key="2">
    <source>
        <dbReference type="ARBA" id="ARBA00022729"/>
    </source>
</evidence>
<feature type="compositionally biased region" description="Pro residues" evidence="6">
    <location>
        <begin position="942"/>
        <end position="952"/>
    </location>
</feature>
<evidence type="ECO:0000313" key="9">
    <source>
        <dbReference type="EMBL" id="SFR74897.1"/>
    </source>
</evidence>
<keyword evidence="7" id="KW-0472">Membrane</keyword>
<evidence type="ECO:0000256" key="1">
    <source>
        <dbReference type="ARBA" id="ARBA00022670"/>
    </source>
</evidence>
<dbReference type="Gene3D" id="2.60.40.10">
    <property type="entry name" value="Immunoglobulins"/>
    <property type="match status" value="1"/>
</dbReference>
<dbReference type="SUPFAM" id="SSF52743">
    <property type="entry name" value="Subtilisin-like"/>
    <property type="match status" value="1"/>
</dbReference>
<dbReference type="InterPro" id="IPR026371">
    <property type="entry name" value="PGF_CTERM"/>
</dbReference>
<feature type="active site" description="Charge relay system" evidence="5">
    <location>
        <position position="550"/>
    </location>
</feature>
<feature type="transmembrane region" description="Helical" evidence="7">
    <location>
        <begin position="1081"/>
        <end position="1099"/>
    </location>
</feature>
<feature type="region of interest" description="Disordered" evidence="6">
    <location>
        <begin position="936"/>
        <end position="1071"/>
    </location>
</feature>
<keyword evidence="3 5" id="KW-0378">Hydrolase</keyword>
<dbReference type="GO" id="GO:0030115">
    <property type="term" value="C:S-layer"/>
    <property type="evidence" value="ECO:0007669"/>
    <property type="project" value="UniProtKB-SubCell"/>
</dbReference>
<keyword evidence="4 5" id="KW-0720">Serine protease</keyword>
<reference evidence="10" key="1">
    <citation type="submission" date="2016-10" db="EMBL/GenBank/DDBJ databases">
        <authorList>
            <person name="Varghese N."/>
            <person name="Submissions S."/>
        </authorList>
    </citation>
    <scope>NUCLEOTIDE SEQUENCE [LARGE SCALE GENOMIC DNA]</scope>
    <source>
        <strain evidence="10">CGMCC 1.7736</strain>
    </source>
</reference>
<comment type="similarity">
    <text evidence="5">Belongs to the peptidase S8 family.</text>
</comment>
<dbReference type="InterPro" id="IPR000209">
    <property type="entry name" value="Peptidase_S8/S53_dom"/>
</dbReference>
<dbReference type="OrthoDB" id="341609at2157"/>
<dbReference type="Pfam" id="PF00082">
    <property type="entry name" value="Peptidase_S8"/>
    <property type="match status" value="1"/>
</dbReference>
<dbReference type="PANTHER" id="PTHR42884:SF14">
    <property type="entry name" value="NEUROENDOCRINE CONVERTASE 1"/>
    <property type="match status" value="1"/>
</dbReference>
<evidence type="ECO:0000256" key="6">
    <source>
        <dbReference type="SAM" id="MobiDB-lite"/>
    </source>
</evidence>
<dbReference type="STRING" id="553469.SAMN04487947_4156"/>
<feature type="active site" description="Charge relay system" evidence="5">
    <location>
        <position position="244"/>
    </location>
</feature>
<proteinExistence type="inferred from homology"/>
<evidence type="ECO:0000256" key="4">
    <source>
        <dbReference type="ARBA" id="ARBA00022825"/>
    </source>
</evidence>
<organism evidence="9 10">
    <name type="scientific">Halogeometricum rufum</name>
    <dbReference type="NCBI Taxonomy" id="553469"/>
    <lineage>
        <taxon>Archaea</taxon>
        <taxon>Methanobacteriati</taxon>
        <taxon>Methanobacteriota</taxon>
        <taxon>Stenosarchaea group</taxon>
        <taxon>Halobacteria</taxon>
        <taxon>Halobacteriales</taxon>
        <taxon>Haloferacaceae</taxon>
        <taxon>Halogeometricum</taxon>
    </lineage>
</organism>
<sequence>MRSRTAFVAVVAVAVVLAGVAPPVVAAFGGTPAESGAAGGRATQSATTVAPTQAETATRTVTARTATPSPTRTRTTILQETTTPRPTADSATTTPSDRRPAAVPNATRAKVGAELLSDDGETDRTATVRRAGTLSVRSSDGPAGRSVVVELDAANVAAGRAAVARVLGRDARTAAHGRYVEATATREEILALANESAVSFVRAPVRPVSFAGSDGTTEALQTAELESLHARGYGGANVTVAVIDVDQFDLDHPALKGRVAKTRDYTGAGVDGTGGHGTATAELVAETAPNASLVLVRVDSLFDFYRAVDWLESNTSTDVVSMSLGWYNVGPLDGTSEMDDAIGDSVANGTSWVVSAGNSAGGHHWNGTWSDPDGDGYLNVNGSTESLAIDANDRVTVWAQWNDWPGTDQDYKLCLYADADVENATALRCADDYQVGAQNPTEAFTEYLDDYGISTAYLTIERVSADGTADFDVFLNDGAEFTDEWTDARSLTLAATNRRAVSVGAYDHATGRLESFSSRGPTIDGRRKPDVVAADGVTSSVYANGFYGTSAAAPHAAGVLATMLDANRRLSPAELKTNLTRSARPVGTVPNAQTGYGEVDASNALARLGAYDLPPDGRLRYDGDYRLDTGGSATPDSLVVDAANVTLDGDGRAFAAAEGGAVLTTTANATTLTVRDLTVRDRPVGVEASNLTTLELTNVSAETTTALRASNVSNVTLTNVSPDDAPSFDLQGENLSVALDSADAPPNRSRLSAAPNLTFARANRTANVSVGNATTNATNATVTLRYDESHANESTVAVWTNAGGDWTETNASVDTDANAVTVEANENGTYGVYAVGEPAANRTNLSLSAEVDATATGNAAVSNVGRANLTVLDADIVGPDADQFGLANPPKNVTVTPGTTLDVTVSYAPNASGDHAATLSVTTAELGVLDVALDGTATVPTTPTPTPSPTPTSTPTATPTPEDDDSSGSGSSGAPPPPPAPSTPEPTPTPTLTATPTVTHTTTTPTVTATVTATNTPAATPTPRPERAAAERESETATRVELTATDAERTTASAGRTATTQSNESGDRRATPAVTGTGVPGFSPVTAVVAVAAAALLLLRRD</sequence>
<keyword evidence="10" id="KW-1185">Reference proteome</keyword>
<dbReference type="InterPro" id="IPR015500">
    <property type="entry name" value="Peptidase_S8_subtilisin-rel"/>
</dbReference>
<keyword evidence="7" id="KW-1133">Transmembrane helix</keyword>
<feature type="domain" description="Peptidase S8/S53" evidence="8">
    <location>
        <begin position="235"/>
        <end position="597"/>
    </location>
</feature>
<dbReference type="GO" id="GO:0005886">
    <property type="term" value="C:plasma membrane"/>
    <property type="evidence" value="ECO:0007669"/>
    <property type="project" value="UniProtKB-SubCell"/>
</dbReference>
<dbReference type="InterPro" id="IPR023828">
    <property type="entry name" value="Peptidase_S8_Ser-AS"/>
</dbReference>
<protein>
    <submittedName>
        <fullName evidence="9">PGF-CTERM protein</fullName>
    </submittedName>
</protein>
<feature type="compositionally biased region" description="Low complexity" evidence="6">
    <location>
        <begin position="51"/>
        <end position="87"/>
    </location>
</feature>
<keyword evidence="2" id="KW-0732">Signal</keyword>
<evidence type="ECO:0000256" key="3">
    <source>
        <dbReference type="ARBA" id="ARBA00022801"/>
    </source>
</evidence>
<feature type="compositionally biased region" description="Low complexity" evidence="6">
    <location>
        <begin position="1050"/>
        <end position="1060"/>
    </location>
</feature>
<dbReference type="RefSeq" id="WP_089811268.1">
    <property type="nucleotide sequence ID" value="NZ_FOYT01000006.1"/>
</dbReference>
<evidence type="ECO:0000256" key="5">
    <source>
        <dbReference type="PROSITE-ProRule" id="PRU01240"/>
    </source>
</evidence>
<feature type="compositionally biased region" description="Pro residues" evidence="6">
    <location>
        <begin position="974"/>
        <end position="989"/>
    </location>
</feature>
<dbReference type="InterPro" id="IPR036852">
    <property type="entry name" value="Peptidase_S8/S53_dom_sf"/>
</dbReference>
<dbReference type="EMBL" id="FOYT01000006">
    <property type="protein sequence ID" value="SFR74897.1"/>
    <property type="molecule type" value="Genomic_DNA"/>
</dbReference>
<dbReference type="PANTHER" id="PTHR42884">
    <property type="entry name" value="PROPROTEIN CONVERTASE SUBTILISIN/KEXIN-RELATED"/>
    <property type="match status" value="1"/>
</dbReference>
<dbReference type="AlphaFoldDB" id="A0A1I6J7I0"/>
<dbReference type="GO" id="GO:0016485">
    <property type="term" value="P:protein processing"/>
    <property type="evidence" value="ECO:0007669"/>
    <property type="project" value="TreeGrafter"/>
</dbReference>
<feature type="region of interest" description="Disordered" evidence="6">
    <location>
        <begin position="34"/>
        <end position="123"/>
    </location>
</feature>
<dbReference type="PROSITE" id="PS00138">
    <property type="entry name" value="SUBTILASE_SER"/>
    <property type="match status" value="1"/>
</dbReference>
<dbReference type="Proteomes" id="UP000198531">
    <property type="component" value="Unassembled WGS sequence"/>
</dbReference>
<dbReference type="PRINTS" id="PR00723">
    <property type="entry name" value="SUBTILISIN"/>
</dbReference>
<feature type="active site" description="Charge relay system" evidence="5">
    <location>
        <position position="276"/>
    </location>
</feature>
<dbReference type="GO" id="GO:0004252">
    <property type="term" value="F:serine-type endopeptidase activity"/>
    <property type="evidence" value="ECO:0007669"/>
    <property type="project" value="UniProtKB-UniRule"/>
</dbReference>
<feature type="compositionally biased region" description="Low complexity" evidence="6">
    <location>
        <begin position="990"/>
        <end position="1021"/>
    </location>
</feature>
<dbReference type="Gene3D" id="3.40.50.200">
    <property type="entry name" value="Peptidase S8/S53 domain"/>
    <property type="match status" value="2"/>
</dbReference>
<evidence type="ECO:0000313" key="10">
    <source>
        <dbReference type="Proteomes" id="UP000198531"/>
    </source>
</evidence>
<name>A0A1I6J7I0_9EURY</name>